<keyword evidence="3" id="KW-1185">Reference proteome</keyword>
<proteinExistence type="predicted"/>
<accession>A0A4Y7Q3V5</accession>
<protein>
    <submittedName>
        <fullName evidence="2">Uncharacterized protein</fullName>
    </submittedName>
</protein>
<reference evidence="2 3" key="1">
    <citation type="submission" date="2018-06" db="EMBL/GenBank/DDBJ databases">
        <title>A transcriptomic atlas of mushroom development highlights an independent origin of complex multicellularity.</title>
        <authorList>
            <consortium name="DOE Joint Genome Institute"/>
            <person name="Krizsan K."/>
            <person name="Almasi E."/>
            <person name="Merenyi Z."/>
            <person name="Sahu N."/>
            <person name="Viragh M."/>
            <person name="Koszo T."/>
            <person name="Mondo S."/>
            <person name="Kiss B."/>
            <person name="Balint B."/>
            <person name="Kues U."/>
            <person name="Barry K."/>
            <person name="Hegedus J.C."/>
            <person name="Henrissat B."/>
            <person name="Johnson J."/>
            <person name="Lipzen A."/>
            <person name="Ohm R."/>
            <person name="Nagy I."/>
            <person name="Pangilinan J."/>
            <person name="Yan J."/>
            <person name="Xiong Y."/>
            <person name="Grigoriev I.V."/>
            <person name="Hibbett D.S."/>
            <person name="Nagy L.G."/>
        </authorList>
    </citation>
    <scope>NUCLEOTIDE SEQUENCE [LARGE SCALE GENOMIC DNA]</scope>
    <source>
        <strain evidence="2 3">SZMC22713</strain>
    </source>
</reference>
<feature type="region of interest" description="Disordered" evidence="1">
    <location>
        <begin position="133"/>
        <end position="178"/>
    </location>
</feature>
<dbReference type="VEuPathDB" id="FungiDB:BD410DRAFT_280844"/>
<sequence length="178" mass="20198">MSPQITVTIQIPPLHSTTIISTDVAHYSKFSEMQPILPLLKNLCDFDMRTEKAKDEARLEYFEQLEKEVAELDTFEDTAYAIYKEREAEFEKLAKELAELESSESLEMGNNIKSELRFTLNNIVDNGFDYHSAPTTNSTDTSHARPYIDNEEECSTKRAKLGDEEEAPLAVIPSAAEK</sequence>
<evidence type="ECO:0000256" key="1">
    <source>
        <dbReference type="SAM" id="MobiDB-lite"/>
    </source>
</evidence>
<evidence type="ECO:0000313" key="3">
    <source>
        <dbReference type="Proteomes" id="UP000294933"/>
    </source>
</evidence>
<feature type="compositionally biased region" description="Basic and acidic residues" evidence="1">
    <location>
        <begin position="142"/>
        <end position="162"/>
    </location>
</feature>
<gene>
    <name evidence="2" type="ORF">BD410DRAFT_280844</name>
</gene>
<name>A0A4Y7Q3V5_9AGAM</name>
<dbReference type="EMBL" id="ML170178">
    <property type="protein sequence ID" value="TDL21842.1"/>
    <property type="molecule type" value="Genomic_DNA"/>
</dbReference>
<dbReference type="AlphaFoldDB" id="A0A4Y7Q3V5"/>
<evidence type="ECO:0000313" key="2">
    <source>
        <dbReference type="EMBL" id="TDL21842.1"/>
    </source>
</evidence>
<organism evidence="2 3">
    <name type="scientific">Rickenella mellea</name>
    <dbReference type="NCBI Taxonomy" id="50990"/>
    <lineage>
        <taxon>Eukaryota</taxon>
        <taxon>Fungi</taxon>
        <taxon>Dikarya</taxon>
        <taxon>Basidiomycota</taxon>
        <taxon>Agaricomycotina</taxon>
        <taxon>Agaricomycetes</taxon>
        <taxon>Hymenochaetales</taxon>
        <taxon>Rickenellaceae</taxon>
        <taxon>Rickenella</taxon>
    </lineage>
</organism>
<dbReference type="Proteomes" id="UP000294933">
    <property type="component" value="Unassembled WGS sequence"/>
</dbReference>